<dbReference type="STRING" id="1076596.A0U91_04625"/>
<dbReference type="EMBL" id="CP014687">
    <property type="protein sequence ID" value="AQT04385.1"/>
    <property type="molecule type" value="Genomic_DNA"/>
</dbReference>
<dbReference type="AlphaFoldDB" id="A0A1U9LD45"/>
<dbReference type="Proteomes" id="UP000189055">
    <property type="component" value="Chromosome"/>
</dbReference>
<gene>
    <name evidence="1" type="ORF">A0U91_04625</name>
</gene>
<evidence type="ECO:0000313" key="1">
    <source>
        <dbReference type="EMBL" id="AQT04385.1"/>
    </source>
</evidence>
<accession>A0A1U9LD45</accession>
<sequence>MPDFWTEKVTAQGACMEEMHAVQDVARDPKIPLLSGYLVIFPNRMRSAVPGPLRPASPGAGGMGQRACVRPASVLPAVCGLAVGMWRAGCGLPCSWCAGGWLDLS</sequence>
<name>A0A1U9LD45_9PROT</name>
<dbReference type="KEGG" id="aper:A0U91_04625"/>
<evidence type="ECO:0000313" key="2">
    <source>
        <dbReference type="Proteomes" id="UP000189055"/>
    </source>
</evidence>
<reference evidence="1 2" key="1">
    <citation type="submission" date="2016-03" db="EMBL/GenBank/DDBJ databases">
        <title>Acetic acid bacteria sequencing.</title>
        <authorList>
            <person name="Brandt J."/>
            <person name="Jakob F."/>
            <person name="Vogel R.F."/>
        </authorList>
    </citation>
    <scope>NUCLEOTIDE SEQUENCE [LARGE SCALE GENOMIC DNA]</scope>
    <source>
        <strain evidence="1 2">TMW2.1084</strain>
    </source>
</reference>
<protein>
    <submittedName>
        <fullName evidence="1">Uncharacterized protein</fullName>
    </submittedName>
</protein>
<proteinExistence type="predicted"/>
<organism evidence="1 2">
    <name type="scientific">Acetobacter persici</name>
    <dbReference type="NCBI Taxonomy" id="1076596"/>
    <lineage>
        <taxon>Bacteria</taxon>
        <taxon>Pseudomonadati</taxon>
        <taxon>Pseudomonadota</taxon>
        <taxon>Alphaproteobacteria</taxon>
        <taxon>Acetobacterales</taxon>
        <taxon>Acetobacteraceae</taxon>
        <taxon>Acetobacter</taxon>
    </lineage>
</organism>